<evidence type="ECO:0000259" key="5">
    <source>
        <dbReference type="PROSITE" id="PS50111"/>
    </source>
</evidence>
<dbReference type="CDD" id="cd11386">
    <property type="entry name" value="MCP_signal"/>
    <property type="match status" value="1"/>
</dbReference>
<reference evidence="6" key="2">
    <citation type="submission" date="2020-09" db="EMBL/GenBank/DDBJ databases">
        <authorList>
            <person name="Sun Q."/>
            <person name="Kim S."/>
        </authorList>
    </citation>
    <scope>NUCLEOTIDE SEQUENCE</scope>
    <source>
        <strain evidence="6">KCTC 23714</strain>
    </source>
</reference>
<dbReference type="InterPro" id="IPR004089">
    <property type="entry name" value="MCPsignal_dom"/>
</dbReference>
<feature type="region of interest" description="Disordered" evidence="4">
    <location>
        <begin position="1"/>
        <end position="71"/>
    </location>
</feature>
<dbReference type="Gene3D" id="3.30.450.20">
    <property type="entry name" value="PAS domain"/>
    <property type="match status" value="1"/>
</dbReference>
<evidence type="ECO:0000256" key="1">
    <source>
        <dbReference type="ARBA" id="ARBA00022500"/>
    </source>
</evidence>
<name>A0A918MFZ0_9RHOB</name>
<dbReference type="InterPro" id="IPR051310">
    <property type="entry name" value="MCP_chemotaxis"/>
</dbReference>
<dbReference type="GO" id="GO:0004888">
    <property type="term" value="F:transmembrane signaling receptor activity"/>
    <property type="evidence" value="ECO:0007669"/>
    <property type="project" value="InterPro"/>
</dbReference>
<accession>A0A918MFZ0</accession>
<dbReference type="Gene3D" id="1.10.287.950">
    <property type="entry name" value="Methyl-accepting chemotaxis protein"/>
    <property type="match status" value="1"/>
</dbReference>
<dbReference type="InterPro" id="IPR000014">
    <property type="entry name" value="PAS"/>
</dbReference>
<dbReference type="AlphaFoldDB" id="A0A918MFZ0"/>
<dbReference type="Pfam" id="PF18575">
    <property type="entry name" value="HAMP_N3"/>
    <property type="match status" value="1"/>
</dbReference>
<feature type="region of interest" description="Disordered" evidence="4">
    <location>
        <begin position="633"/>
        <end position="653"/>
    </location>
</feature>
<dbReference type="GO" id="GO:0006935">
    <property type="term" value="P:chemotaxis"/>
    <property type="evidence" value="ECO:0007669"/>
    <property type="project" value="UniProtKB-KW"/>
</dbReference>
<evidence type="ECO:0000256" key="3">
    <source>
        <dbReference type="PROSITE-ProRule" id="PRU00284"/>
    </source>
</evidence>
<dbReference type="Pfam" id="PF13188">
    <property type="entry name" value="PAS_8"/>
    <property type="match status" value="1"/>
</dbReference>
<keyword evidence="3" id="KW-0807">Transducer</keyword>
<evidence type="ECO:0000256" key="2">
    <source>
        <dbReference type="ARBA" id="ARBA00029447"/>
    </source>
</evidence>
<evidence type="ECO:0000256" key="4">
    <source>
        <dbReference type="SAM" id="MobiDB-lite"/>
    </source>
</evidence>
<dbReference type="SUPFAM" id="SSF58104">
    <property type="entry name" value="Methyl-accepting chemotaxis protein (MCP) signaling domain"/>
    <property type="match status" value="1"/>
</dbReference>
<sequence>MTRRKTPSNSRLPADPLAWVEPVAADPVSGPPTGDPPPETADPPSAELPVSTPETNPVRSPAMTTAAQSAQRSDWENLTSAQALNVLSNPVMIATSDLVIRFVNDAAYAMFERIEDDIRRDLPHFVARDVIGKSIDVFHKKPEFQRRIMSGLTAAHDGRFVIGGQTLSFRATPVMDGQNKMAYVIVEWNDRTAEVAAKAQVDLLVKTIEDMTAQHMAGEIEFFMDTDGFTDDMRRVVEGANAMVREHISTKKKILTVVQEFAQGNFDAPLEKFSGKRFFINDTIEQVRGAFRGVTSEIERLAQAISDGRLDVEVDASKFSGQYRRVVDALDRVLASMNHTVSRTSEQVEQIAGTVAMMAKSSTALATNSQIQSASVDEVSASTEETDAQVKANAAAAGTASQLVNSASVVAQDGRDKISQMVAAMEGIRVSSQDIAKIIKVIDEIAFQTNLLALNAAVEAARAGQHGRGFAVVAQEVRNLAGRSAKAARETSDYIEDATVRVRDGVRIADETSKSFGQIVDDIEKVRALVSDIATASEEQSRGVAQINIAIGEVARSALSTSQQADELAASSSQMQSAAEAMRQEMSRFSLRKAAATPLSAIPGLEMLPPEMLAQIQRMMAGNGGVPAALAMPVSNGQGPRSADHDERGFAGF</sequence>
<feature type="compositionally biased region" description="Basic and acidic residues" evidence="4">
    <location>
        <begin position="642"/>
        <end position="653"/>
    </location>
</feature>
<proteinExistence type="inferred from homology"/>
<reference evidence="6" key="1">
    <citation type="journal article" date="2014" name="Int. J. Syst. Evol. Microbiol.">
        <title>Complete genome sequence of Corynebacterium casei LMG S-19264T (=DSM 44701T), isolated from a smear-ripened cheese.</title>
        <authorList>
            <consortium name="US DOE Joint Genome Institute (JGI-PGF)"/>
            <person name="Walter F."/>
            <person name="Albersmeier A."/>
            <person name="Kalinowski J."/>
            <person name="Ruckert C."/>
        </authorList>
    </citation>
    <scope>NUCLEOTIDE SEQUENCE</scope>
    <source>
        <strain evidence="6">KCTC 23714</strain>
    </source>
</reference>
<comment type="caution">
    <text evidence="6">The sequence shown here is derived from an EMBL/GenBank/DDBJ whole genome shotgun (WGS) entry which is preliminary data.</text>
</comment>
<dbReference type="PROSITE" id="PS50111">
    <property type="entry name" value="CHEMOTAXIS_TRANSDUC_2"/>
    <property type="match status" value="1"/>
</dbReference>
<comment type="similarity">
    <text evidence="2">Belongs to the methyl-accepting chemotaxis (MCP) protein family.</text>
</comment>
<feature type="compositionally biased region" description="Polar residues" evidence="4">
    <location>
        <begin position="52"/>
        <end position="71"/>
    </location>
</feature>
<dbReference type="Gene3D" id="1.20.120.1530">
    <property type="match status" value="1"/>
</dbReference>
<dbReference type="Proteomes" id="UP000628984">
    <property type="component" value="Unassembled WGS sequence"/>
</dbReference>
<evidence type="ECO:0000313" key="7">
    <source>
        <dbReference type="Proteomes" id="UP000628984"/>
    </source>
</evidence>
<evidence type="ECO:0000313" key="6">
    <source>
        <dbReference type="EMBL" id="GGW21526.1"/>
    </source>
</evidence>
<dbReference type="PRINTS" id="PR00260">
    <property type="entry name" value="CHEMTRNSDUCR"/>
</dbReference>
<dbReference type="GO" id="GO:0005886">
    <property type="term" value="C:plasma membrane"/>
    <property type="evidence" value="ECO:0007669"/>
    <property type="project" value="TreeGrafter"/>
</dbReference>
<dbReference type="Pfam" id="PF00015">
    <property type="entry name" value="MCPsignal"/>
    <property type="match status" value="1"/>
</dbReference>
<dbReference type="InterPro" id="IPR041395">
    <property type="entry name" value="McpB_HAMP_3rd"/>
</dbReference>
<keyword evidence="7" id="KW-1185">Reference proteome</keyword>
<protein>
    <recommendedName>
        <fullName evidence="5">Methyl-accepting transducer domain-containing protein</fullName>
    </recommendedName>
</protein>
<dbReference type="InterPro" id="IPR004090">
    <property type="entry name" value="Chemotax_Me-accpt_rcpt"/>
</dbReference>
<gene>
    <name evidence="6" type="ORF">GCM10011452_02240</name>
</gene>
<feature type="domain" description="Methyl-accepting transducer" evidence="5">
    <location>
        <begin position="347"/>
        <end position="569"/>
    </location>
</feature>
<dbReference type="SMART" id="SM00283">
    <property type="entry name" value="MA"/>
    <property type="match status" value="1"/>
</dbReference>
<feature type="compositionally biased region" description="Pro residues" evidence="4">
    <location>
        <begin position="29"/>
        <end position="41"/>
    </location>
</feature>
<dbReference type="EMBL" id="BMYQ01000001">
    <property type="protein sequence ID" value="GGW21526.1"/>
    <property type="molecule type" value="Genomic_DNA"/>
</dbReference>
<keyword evidence="1" id="KW-0145">Chemotaxis</keyword>
<dbReference type="PANTHER" id="PTHR43531">
    <property type="entry name" value="PROTEIN ICFG"/>
    <property type="match status" value="1"/>
</dbReference>
<dbReference type="PANTHER" id="PTHR43531:SF11">
    <property type="entry name" value="METHYL-ACCEPTING CHEMOTAXIS PROTEIN 3"/>
    <property type="match status" value="1"/>
</dbReference>
<dbReference type="GO" id="GO:0007165">
    <property type="term" value="P:signal transduction"/>
    <property type="evidence" value="ECO:0007669"/>
    <property type="project" value="UniProtKB-KW"/>
</dbReference>
<dbReference type="CDD" id="cd17528">
    <property type="entry name" value="HAMP_III"/>
    <property type="match status" value="1"/>
</dbReference>
<organism evidence="6 7">
    <name type="scientific">Gemmobacter lanyuensis</name>
    <dbReference type="NCBI Taxonomy" id="1054497"/>
    <lineage>
        <taxon>Bacteria</taxon>
        <taxon>Pseudomonadati</taxon>
        <taxon>Pseudomonadota</taxon>
        <taxon>Alphaproteobacteria</taxon>
        <taxon>Rhodobacterales</taxon>
        <taxon>Paracoccaceae</taxon>
        <taxon>Gemmobacter</taxon>
    </lineage>
</organism>